<dbReference type="HOGENOM" id="CLU_1928677_0_0_1"/>
<dbReference type="AlphaFoldDB" id="U9USR9"/>
<organism evidence="1">
    <name type="scientific">Rhizophagus irregularis (strain DAOM 181602 / DAOM 197198 / MUCL 43194)</name>
    <name type="common">Arbuscular mycorrhizal fungus</name>
    <name type="synonym">Glomus intraradices</name>
    <dbReference type="NCBI Taxonomy" id="747089"/>
    <lineage>
        <taxon>Eukaryota</taxon>
        <taxon>Fungi</taxon>
        <taxon>Fungi incertae sedis</taxon>
        <taxon>Mucoromycota</taxon>
        <taxon>Glomeromycotina</taxon>
        <taxon>Glomeromycetes</taxon>
        <taxon>Glomerales</taxon>
        <taxon>Glomeraceae</taxon>
        <taxon>Rhizophagus</taxon>
    </lineage>
</organism>
<reference evidence="1" key="1">
    <citation type="submission" date="2013-07" db="EMBL/GenBank/DDBJ databases">
        <title>The genome of an arbuscular mycorrhizal fungus provides insights into the evolution of the oldest plant symbiosis.</title>
        <authorList>
            <consortium name="DOE Joint Genome Institute"/>
            <person name="Tisserant E."/>
            <person name="Malbreil M."/>
            <person name="Kuo A."/>
            <person name="Kohler A."/>
            <person name="Symeonidi A."/>
            <person name="Balestrini R."/>
            <person name="Charron P."/>
            <person name="Duensing N."/>
            <person name="Frei-dit-Frey N."/>
            <person name="Gianinazzi-Pearson V."/>
            <person name="Gilbert B."/>
            <person name="Handa Y."/>
            <person name="Hijri M."/>
            <person name="Kaul R."/>
            <person name="Kawaguchi M."/>
            <person name="Krajinski F."/>
            <person name="Lammers P."/>
            <person name="Lapierre D."/>
            <person name="Masclaux F.G."/>
            <person name="Murat C."/>
            <person name="Morin E."/>
            <person name="Ndikumana S."/>
            <person name="Pagni M."/>
            <person name="Petitpierre D."/>
            <person name="Requena N."/>
            <person name="Rosikiewicz P."/>
            <person name="Riley R."/>
            <person name="Saito K."/>
            <person name="San Clemente H."/>
            <person name="Shapiro H."/>
            <person name="van Tuinen D."/>
            <person name="Becard G."/>
            <person name="Bonfante P."/>
            <person name="Paszkowski U."/>
            <person name="Shachar-Hill Y."/>
            <person name="Young J.P."/>
            <person name="Sanders I.R."/>
            <person name="Henrissat B."/>
            <person name="Rensing S.A."/>
            <person name="Grigoriev I.V."/>
            <person name="Corradi N."/>
            <person name="Roux C."/>
            <person name="Martin F."/>
        </authorList>
    </citation>
    <scope>NUCLEOTIDE SEQUENCE</scope>
    <source>
        <strain evidence="1">DAOM 197198</strain>
    </source>
</reference>
<name>U9USR9_RHIID</name>
<dbReference type="EMBL" id="KI274756">
    <property type="protein sequence ID" value="ESA23464.1"/>
    <property type="molecule type" value="Genomic_DNA"/>
</dbReference>
<protein>
    <submittedName>
        <fullName evidence="1">Uncharacterized protein</fullName>
    </submittedName>
</protein>
<sequence>MHDPLLNYTNALQLFNERINSEISFRPIIAPNFIKFGQQSEINLKTVTSNIEENKKIGVKELIFKYERIHLKMDNNDNAKTNCIEKSKEFVEKKIMVYESFIPKSKKIVKASRYISNIIRNKKEIYDNYQF</sequence>
<gene>
    <name evidence="1" type="ORF">GLOINDRAFT_90920</name>
</gene>
<proteinExistence type="predicted"/>
<evidence type="ECO:0000313" key="1">
    <source>
        <dbReference type="EMBL" id="ESA23464.1"/>
    </source>
</evidence>
<accession>U9USR9</accession>